<dbReference type="EMBL" id="BQXS01012564">
    <property type="protein sequence ID" value="GKT25076.1"/>
    <property type="molecule type" value="Genomic_DNA"/>
</dbReference>
<reference evidence="2" key="1">
    <citation type="submission" date="2022-03" db="EMBL/GenBank/DDBJ databases">
        <title>Draft genome sequence of Aduncisulcus paluster, a free-living microaerophilic Fornicata.</title>
        <authorList>
            <person name="Yuyama I."/>
            <person name="Kume K."/>
            <person name="Tamura T."/>
            <person name="Inagaki Y."/>
            <person name="Hashimoto T."/>
        </authorList>
    </citation>
    <scope>NUCLEOTIDE SEQUENCE</scope>
    <source>
        <strain evidence="2">NY0171</strain>
    </source>
</reference>
<dbReference type="Pfam" id="PF13358">
    <property type="entry name" value="DDE_3"/>
    <property type="match status" value="1"/>
</dbReference>
<feature type="domain" description="Tc1-like transposase DDE" evidence="1">
    <location>
        <begin position="2"/>
        <end position="128"/>
    </location>
</feature>
<evidence type="ECO:0000259" key="1">
    <source>
        <dbReference type="Pfam" id="PF13358"/>
    </source>
</evidence>
<proteinExistence type="predicted"/>
<protein>
    <recommendedName>
        <fullName evidence="1">Tc1-like transposase DDE domain-containing protein</fullName>
    </recommendedName>
</protein>
<name>A0ABQ5K5C7_9EUKA</name>
<evidence type="ECO:0000313" key="2">
    <source>
        <dbReference type="EMBL" id="GKT25076.1"/>
    </source>
</evidence>
<gene>
    <name evidence="2" type="ORF">ADUPG1_012926</name>
</gene>
<comment type="caution">
    <text evidence="2">The sequence shown here is derived from an EMBL/GenBank/DDBJ whole genome shotgun (WGS) entry which is preliminary data.</text>
</comment>
<dbReference type="InterPro" id="IPR036397">
    <property type="entry name" value="RNaseH_sf"/>
</dbReference>
<keyword evidence="3" id="KW-1185">Reference proteome</keyword>
<dbReference type="InterPro" id="IPR038717">
    <property type="entry name" value="Tc1-like_DDE_dom"/>
</dbReference>
<organism evidence="2 3">
    <name type="scientific">Aduncisulcus paluster</name>
    <dbReference type="NCBI Taxonomy" id="2918883"/>
    <lineage>
        <taxon>Eukaryota</taxon>
        <taxon>Metamonada</taxon>
        <taxon>Carpediemonas-like organisms</taxon>
        <taxon>Aduncisulcus</taxon>
    </lineage>
</organism>
<dbReference type="Proteomes" id="UP001057375">
    <property type="component" value="Unassembled WGS sequence"/>
</dbReference>
<dbReference type="Gene3D" id="3.30.420.10">
    <property type="entry name" value="Ribonuclease H-like superfamily/Ribonuclease H"/>
    <property type="match status" value="1"/>
</dbReference>
<sequence length="225" mass="25822">MVRKHGYFLRGSRPEDSQFFGRLPNITYVTFISHKGIEGLYEHKGAVTQSQFALDLIDFMVSHRPFMRGSILVLDNAGPHQERMCQELFDAYEEARETGLHIIFLPKYGPFLNPIETLFGILKNRIRKWTGVCNLSVKQPELLNNLVRCAFLASRHADLSPIISSCGYKLNKYERSSATQRELDREEPRSEAIFGQVDPRTPITQQKIAFRSQNGEIIPYISLSE</sequence>
<accession>A0ABQ5K5C7</accession>
<evidence type="ECO:0000313" key="3">
    <source>
        <dbReference type="Proteomes" id="UP001057375"/>
    </source>
</evidence>